<proteinExistence type="predicted"/>
<dbReference type="AlphaFoldDB" id="A0A6I4V0R1"/>
<comment type="caution">
    <text evidence="2">The sequence shown here is derived from an EMBL/GenBank/DDBJ whole genome shotgun (WGS) entry which is preliminary data.</text>
</comment>
<keyword evidence="1" id="KW-0812">Transmembrane</keyword>
<evidence type="ECO:0000256" key="1">
    <source>
        <dbReference type="SAM" id="Phobius"/>
    </source>
</evidence>
<keyword evidence="1" id="KW-1133">Transmembrane helix</keyword>
<reference evidence="2 3" key="1">
    <citation type="submission" date="2019-12" db="EMBL/GenBank/DDBJ databases">
        <title>Genomic-based taxomic classification of the family Erythrobacteraceae.</title>
        <authorList>
            <person name="Xu L."/>
        </authorList>
    </citation>
    <scope>NUCLEOTIDE SEQUENCE [LARGE SCALE GENOMIC DNA]</scope>
    <source>
        <strain evidence="2 3">SW-109</strain>
    </source>
</reference>
<evidence type="ECO:0000313" key="3">
    <source>
        <dbReference type="Proteomes" id="UP000471435"/>
    </source>
</evidence>
<dbReference type="RefSeq" id="WP_160731108.1">
    <property type="nucleotide sequence ID" value="NZ_CANLWR010000002.1"/>
</dbReference>
<evidence type="ECO:0000313" key="2">
    <source>
        <dbReference type="EMBL" id="MXP47859.1"/>
    </source>
</evidence>
<organism evidence="2 3">
    <name type="scientific">Pontixanthobacter luteolus</name>
    <dbReference type="NCBI Taxonomy" id="295089"/>
    <lineage>
        <taxon>Bacteria</taxon>
        <taxon>Pseudomonadati</taxon>
        <taxon>Pseudomonadota</taxon>
        <taxon>Alphaproteobacteria</taxon>
        <taxon>Sphingomonadales</taxon>
        <taxon>Erythrobacteraceae</taxon>
        <taxon>Pontixanthobacter</taxon>
    </lineage>
</organism>
<protein>
    <recommendedName>
        <fullName evidence="4">Small integral membrane protein</fullName>
    </recommendedName>
</protein>
<evidence type="ECO:0008006" key="4">
    <source>
        <dbReference type="Google" id="ProtNLM"/>
    </source>
</evidence>
<dbReference type="Proteomes" id="UP000471435">
    <property type="component" value="Unassembled WGS sequence"/>
</dbReference>
<feature type="transmembrane region" description="Helical" evidence="1">
    <location>
        <begin position="65"/>
        <end position="84"/>
    </location>
</feature>
<accession>A0A6I4V0R1</accession>
<name>A0A6I4V0R1_9SPHN</name>
<feature type="transmembrane region" description="Helical" evidence="1">
    <location>
        <begin position="42"/>
        <end position="59"/>
    </location>
</feature>
<dbReference type="OrthoDB" id="7391761at2"/>
<dbReference type="EMBL" id="WTYP01000002">
    <property type="protein sequence ID" value="MXP47859.1"/>
    <property type="molecule type" value="Genomic_DNA"/>
</dbReference>
<keyword evidence="1" id="KW-0472">Membrane</keyword>
<gene>
    <name evidence="2" type="ORF">GRI43_10740</name>
</gene>
<sequence>MAVFVIFVLGIGNFALHKATIESRNSLVREVPWLRSRRGRQVSLAIEFMVLLAAMLLAGNGWGNIAWAYFLYSGLNGVSAWLILSGRV</sequence>
<keyword evidence="3" id="KW-1185">Reference proteome</keyword>